<evidence type="ECO:0000256" key="5">
    <source>
        <dbReference type="ARBA" id="ARBA00023136"/>
    </source>
</evidence>
<comment type="subcellular location">
    <subcellularLocation>
        <location evidence="1">Cell membrane</location>
        <topology evidence="1">Multi-pass membrane protein</topology>
    </subcellularLocation>
</comment>
<sequence>MQINRYAADYMRSISPLRPDSLAVMNLAATNLFDAHSIVSSLGLIGVLGIIFMETGLLIGLIFPGGEVVFLAGIAASGTGTALLGDAKLSAPLLFALAPVAAIVGGEVGYWFGKKYGRKFFERENTRFFNQKMVAATEKWLLKYGPRKALVFGRFVPFARTLINPVCGVANLDRKIFSTWNAIGAIIWTQVAIGIGYLLGDVIKGSVNLYLYPVVGIIVLISLLPLLKGIYEERKTRKG</sequence>
<feature type="transmembrane region" description="Helical" evidence="6">
    <location>
        <begin position="91"/>
        <end position="113"/>
    </location>
</feature>
<dbReference type="GO" id="GO:0005886">
    <property type="term" value="C:plasma membrane"/>
    <property type="evidence" value="ECO:0007669"/>
    <property type="project" value="UniProtKB-SubCell"/>
</dbReference>
<organism evidence="8">
    <name type="scientific">freshwater metagenome</name>
    <dbReference type="NCBI Taxonomy" id="449393"/>
    <lineage>
        <taxon>unclassified sequences</taxon>
        <taxon>metagenomes</taxon>
        <taxon>ecological metagenomes</taxon>
    </lineage>
</organism>
<dbReference type="EMBL" id="CAEZYS010000097">
    <property type="protein sequence ID" value="CAB4738547.1"/>
    <property type="molecule type" value="Genomic_DNA"/>
</dbReference>
<name>A0A6J6SV91_9ZZZZ</name>
<keyword evidence="3 6" id="KW-0812">Transmembrane</keyword>
<reference evidence="8" key="1">
    <citation type="submission" date="2020-05" db="EMBL/GenBank/DDBJ databases">
        <authorList>
            <person name="Chiriac C."/>
            <person name="Salcher M."/>
            <person name="Ghai R."/>
            <person name="Kavagutti S V."/>
        </authorList>
    </citation>
    <scope>NUCLEOTIDE SEQUENCE</scope>
</reference>
<dbReference type="Pfam" id="PF09335">
    <property type="entry name" value="VTT_dom"/>
    <property type="match status" value="1"/>
</dbReference>
<keyword evidence="2" id="KW-1003">Cell membrane</keyword>
<evidence type="ECO:0000313" key="8">
    <source>
        <dbReference type="EMBL" id="CAB4738547.1"/>
    </source>
</evidence>
<feature type="transmembrane region" description="Helical" evidence="6">
    <location>
        <begin position="211"/>
        <end position="231"/>
    </location>
</feature>
<evidence type="ECO:0000256" key="2">
    <source>
        <dbReference type="ARBA" id="ARBA00022475"/>
    </source>
</evidence>
<dbReference type="InterPro" id="IPR032818">
    <property type="entry name" value="DedA-like"/>
</dbReference>
<evidence type="ECO:0000256" key="4">
    <source>
        <dbReference type="ARBA" id="ARBA00022989"/>
    </source>
</evidence>
<protein>
    <submittedName>
        <fullName evidence="8">Unannotated protein</fullName>
    </submittedName>
</protein>
<dbReference type="PANTHER" id="PTHR30353:SF0">
    <property type="entry name" value="TRANSMEMBRANE PROTEIN"/>
    <property type="match status" value="1"/>
</dbReference>
<evidence type="ECO:0000256" key="1">
    <source>
        <dbReference type="ARBA" id="ARBA00004651"/>
    </source>
</evidence>
<feature type="transmembrane region" description="Helical" evidence="6">
    <location>
        <begin position="38"/>
        <end position="61"/>
    </location>
</feature>
<dbReference type="AlphaFoldDB" id="A0A6J6SV91"/>
<feature type="domain" description="VTT" evidence="7">
    <location>
        <begin position="67"/>
        <end position="197"/>
    </location>
</feature>
<dbReference type="PANTHER" id="PTHR30353">
    <property type="entry name" value="INNER MEMBRANE PROTEIN DEDA-RELATED"/>
    <property type="match status" value="1"/>
</dbReference>
<evidence type="ECO:0000256" key="6">
    <source>
        <dbReference type="SAM" id="Phobius"/>
    </source>
</evidence>
<feature type="transmembrane region" description="Helical" evidence="6">
    <location>
        <begin position="180"/>
        <end position="199"/>
    </location>
</feature>
<evidence type="ECO:0000259" key="7">
    <source>
        <dbReference type="Pfam" id="PF09335"/>
    </source>
</evidence>
<proteinExistence type="predicted"/>
<evidence type="ECO:0000256" key="3">
    <source>
        <dbReference type="ARBA" id="ARBA00022692"/>
    </source>
</evidence>
<accession>A0A6J6SV91</accession>
<dbReference type="InterPro" id="IPR032816">
    <property type="entry name" value="VTT_dom"/>
</dbReference>
<keyword evidence="5 6" id="KW-0472">Membrane</keyword>
<keyword evidence="4 6" id="KW-1133">Transmembrane helix</keyword>
<gene>
    <name evidence="8" type="ORF">UFOPK2782_00779</name>
</gene>